<dbReference type="Pfam" id="PF01694">
    <property type="entry name" value="Rhomboid"/>
    <property type="match status" value="1"/>
</dbReference>
<evidence type="ECO:0000313" key="9">
    <source>
        <dbReference type="EMBL" id="KAK8853462.1"/>
    </source>
</evidence>
<evidence type="ECO:0000256" key="2">
    <source>
        <dbReference type="ARBA" id="ARBA00009045"/>
    </source>
</evidence>
<evidence type="ECO:0000256" key="6">
    <source>
        <dbReference type="ARBA" id="ARBA00023136"/>
    </source>
</evidence>
<protein>
    <recommendedName>
        <fullName evidence="8">Peptidase S54 rhomboid domain-containing protein</fullName>
    </recommendedName>
</protein>
<dbReference type="Proteomes" id="UP001388673">
    <property type="component" value="Unassembled WGS sequence"/>
</dbReference>
<evidence type="ECO:0000256" key="7">
    <source>
        <dbReference type="SAM" id="Phobius"/>
    </source>
</evidence>
<feature type="transmembrane region" description="Helical" evidence="7">
    <location>
        <begin position="284"/>
        <end position="304"/>
    </location>
</feature>
<feature type="transmembrane region" description="Helical" evidence="7">
    <location>
        <begin position="83"/>
        <end position="103"/>
    </location>
</feature>
<evidence type="ECO:0000256" key="4">
    <source>
        <dbReference type="ARBA" id="ARBA00022801"/>
    </source>
</evidence>
<dbReference type="InterPro" id="IPR035952">
    <property type="entry name" value="Rhomboid-like_sf"/>
</dbReference>
<proteinExistence type="inferred from homology"/>
<evidence type="ECO:0000259" key="8">
    <source>
        <dbReference type="Pfam" id="PF01694"/>
    </source>
</evidence>
<keyword evidence="10" id="KW-1185">Reference proteome</keyword>
<feature type="transmembrane region" description="Helical" evidence="7">
    <location>
        <begin position="325"/>
        <end position="345"/>
    </location>
</feature>
<keyword evidence="3 7" id="KW-0812">Transmembrane</keyword>
<comment type="caution">
    <text evidence="9">The sequence shown here is derived from an EMBL/GenBank/DDBJ whole genome shotgun (WGS) entry which is preliminary data.</text>
</comment>
<comment type="subcellular location">
    <subcellularLocation>
        <location evidence="1">Membrane</location>
        <topology evidence="1">Multi-pass membrane protein</topology>
    </subcellularLocation>
</comment>
<dbReference type="PANTHER" id="PTHR43731">
    <property type="entry name" value="RHOMBOID PROTEASE"/>
    <property type="match status" value="1"/>
</dbReference>
<dbReference type="InterPro" id="IPR050925">
    <property type="entry name" value="Rhomboid_protease_S54"/>
</dbReference>
<dbReference type="EMBL" id="JBCAWK010000007">
    <property type="protein sequence ID" value="KAK8853462.1"/>
    <property type="molecule type" value="Genomic_DNA"/>
</dbReference>
<accession>A0AAW0YYX5</accession>
<dbReference type="SUPFAM" id="SSF144091">
    <property type="entry name" value="Rhomboid-like"/>
    <property type="match status" value="1"/>
</dbReference>
<dbReference type="GO" id="GO:0006465">
    <property type="term" value="P:signal peptide processing"/>
    <property type="evidence" value="ECO:0007669"/>
    <property type="project" value="TreeGrafter"/>
</dbReference>
<dbReference type="AlphaFoldDB" id="A0AAW0YYX5"/>
<keyword evidence="6 7" id="KW-0472">Membrane</keyword>
<dbReference type="GeneID" id="92181427"/>
<dbReference type="KEGG" id="kne:92181427"/>
<dbReference type="GO" id="GO:0016020">
    <property type="term" value="C:membrane"/>
    <property type="evidence" value="ECO:0007669"/>
    <property type="project" value="UniProtKB-SubCell"/>
</dbReference>
<evidence type="ECO:0000256" key="5">
    <source>
        <dbReference type="ARBA" id="ARBA00022989"/>
    </source>
</evidence>
<feature type="transmembrane region" description="Helical" evidence="7">
    <location>
        <begin position="246"/>
        <end position="264"/>
    </location>
</feature>
<evidence type="ECO:0000313" key="10">
    <source>
        <dbReference type="Proteomes" id="UP001388673"/>
    </source>
</evidence>
<evidence type="ECO:0000256" key="3">
    <source>
        <dbReference type="ARBA" id="ARBA00022692"/>
    </source>
</evidence>
<dbReference type="GO" id="GO:0004252">
    <property type="term" value="F:serine-type endopeptidase activity"/>
    <property type="evidence" value="ECO:0007669"/>
    <property type="project" value="InterPro"/>
</dbReference>
<dbReference type="Gene3D" id="1.20.1540.10">
    <property type="entry name" value="Rhomboid-like"/>
    <property type="match status" value="1"/>
</dbReference>
<feature type="transmembrane region" description="Helical" evidence="7">
    <location>
        <begin position="357"/>
        <end position="379"/>
    </location>
</feature>
<feature type="domain" description="Peptidase S54 rhomboid" evidence="8">
    <location>
        <begin position="231"/>
        <end position="409"/>
    </location>
</feature>
<keyword evidence="4" id="KW-0378">Hydrolase</keyword>
<sequence>MTAHMMQSLPLTTRCPGVSRQCLPGPSSFRSRREISTQSLRQAPRHYLGRITPKRIAVPRSAIEAGSAGADTGLPRRSIWRPIVFSLAFGGGGYVLAAIYTNLETQKWAEKLGGGSWWRKGRDQPSDREINRAKQLEGAKSAQKTLNTLPTTLSFLPNLVLIPILRLYVVSSEFYLNTPSSQLAPLGLIGFMGTVFLAWKVKRWEPWMRKWWLHRPVLFTPSTRREWANCVTLVTSTLSHQSLPHYAFNSFALFSFGSAAFAYLSSPPSLPAVPSATHTPHFFAFLLTAGLFSSLSSHLWTNIFRLPRLLRALAHPARISSPQALANHQAILPSLGASGAIYAALTMTACAYPESSVGIIFIPFIKLPIGLGVAGMVGLDLLGLIRGWRLFDHVAHLSGALFGFAYHACGREAWAWTRKQFGGQPKNIGYI</sequence>
<organism evidence="9 10">
    <name type="scientific">Kwoniella newhampshirensis</name>
    <dbReference type="NCBI Taxonomy" id="1651941"/>
    <lineage>
        <taxon>Eukaryota</taxon>
        <taxon>Fungi</taxon>
        <taxon>Dikarya</taxon>
        <taxon>Basidiomycota</taxon>
        <taxon>Agaricomycotina</taxon>
        <taxon>Tremellomycetes</taxon>
        <taxon>Tremellales</taxon>
        <taxon>Cryptococcaceae</taxon>
        <taxon>Kwoniella</taxon>
    </lineage>
</organism>
<evidence type="ECO:0000256" key="1">
    <source>
        <dbReference type="ARBA" id="ARBA00004141"/>
    </source>
</evidence>
<feature type="transmembrane region" description="Helical" evidence="7">
    <location>
        <begin position="183"/>
        <end position="201"/>
    </location>
</feature>
<dbReference type="PANTHER" id="PTHR43731:SF14">
    <property type="entry name" value="PRESENILIN-ASSOCIATED RHOMBOID-LIKE PROTEIN, MITOCHONDRIAL"/>
    <property type="match status" value="1"/>
</dbReference>
<feature type="transmembrane region" description="Helical" evidence="7">
    <location>
        <begin position="153"/>
        <end position="171"/>
    </location>
</feature>
<name>A0AAW0YYX5_9TREE</name>
<dbReference type="InterPro" id="IPR022764">
    <property type="entry name" value="Peptidase_S54_rhomboid_dom"/>
</dbReference>
<reference evidence="9 10" key="1">
    <citation type="journal article" date="2024" name="bioRxiv">
        <title>Comparative genomics of Cryptococcus and Kwoniella reveals pathogenesis evolution and contrasting karyotype dynamics via intercentromeric recombination or chromosome fusion.</title>
        <authorList>
            <person name="Coelho M.A."/>
            <person name="David-Palma M."/>
            <person name="Shea T."/>
            <person name="Bowers K."/>
            <person name="McGinley-Smith S."/>
            <person name="Mohammad A.W."/>
            <person name="Gnirke A."/>
            <person name="Yurkov A.M."/>
            <person name="Nowrousian M."/>
            <person name="Sun S."/>
            <person name="Cuomo C.A."/>
            <person name="Heitman J."/>
        </authorList>
    </citation>
    <scope>NUCLEOTIDE SEQUENCE [LARGE SCALE GENOMIC DNA]</scope>
    <source>
        <strain evidence="9 10">CBS 13917</strain>
    </source>
</reference>
<comment type="similarity">
    <text evidence="2">Belongs to the peptidase S54 family.</text>
</comment>
<keyword evidence="5 7" id="KW-1133">Transmembrane helix</keyword>
<dbReference type="RefSeq" id="XP_066802648.1">
    <property type="nucleotide sequence ID" value="XM_066947269.1"/>
</dbReference>
<gene>
    <name evidence="9" type="ORF">IAR55_004169</name>
</gene>